<dbReference type="EMBL" id="CADCVN010001541">
    <property type="protein sequence ID" value="CAA9536440.1"/>
    <property type="molecule type" value="Genomic_DNA"/>
</dbReference>
<organism evidence="1">
    <name type="scientific">uncultured Segetibacter sp</name>
    <dbReference type="NCBI Taxonomy" id="481133"/>
    <lineage>
        <taxon>Bacteria</taxon>
        <taxon>Pseudomonadati</taxon>
        <taxon>Bacteroidota</taxon>
        <taxon>Chitinophagia</taxon>
        <taxon>Chitinophagales</taxon>
        <taxon>Chitinophagaceae</taxon>
        <taxon>Segetibacter</taxon>
        <taxon>environmental samples</taxon>
    </lineage>
</organism>
<accession>A0A6J4U1L8</accession>
<name>A0A6J4U1L8_9BACT</name>
<proteinExistence type="predicted"/>
<gene>
    <name evidence="1" type="ORF">AVDCRST_MAG96-3945</name>
</gene>
<sequence length="47" mass="5549">MKSKNIVDNFYPRFRFAAISLFIGCASIRDGTCKLKKIIIWKFKFMT</sequence>
<reference evidence="1" key="1">
    <citation type="submission" date="2020-02" db="EMBL/GenBank/DDBJ databases">
        <authorList>
            <person name="Meier V. D."/>
        </authorList>
    </citation>
    <scope>NUCLEOTIDE SEQUENCE</scope>
    <source>
        <strain evidence="1">AVDCRST_MAG96</strain>
    </source>
</reference>
<dbReference type="AlphaFoldDB" id="A0A6J4U1L8"/>
<protein>
    <submittedName>
        <fullName evidence="1">Uncharacterized protein</fullName>
    </submittedName>
</protein>
<evidence type="ECO:0000313" key="1">
    <source>
        <dbReference type="EMBL" id="CAA9536440.1"/>
    </source>
</evidence>